<evidence type="ECO:0000313" key="9">
    <source>
        <dbReference type="Proteomes" id="UP000437068"/>
    </source>
</evidence>
<dbReference type="Proteomes" id="UP000476176">
    <property type="component" value="Unassembled WGS sequence"/>
</dbReference>
<dbReference type="Proteomes" id="UP000437068">
    <property type="component" value="Unassembled WGS sequence"/>
</dbReference>
<evidence type="ECO:0000313" key="5">
    <source>
        <dbReference type="EMBL" id="KAE9149967.1"/>
    </source>
</evidence>
<evidence type="ECO:0000313" key="2">
    <source>
        <dbReference type="EMBL" id="KAE8937346.1"/>
    </source>
</evidence>
<keyword evidence="1" id="KW-0812">Transmembrane</keyword>
<evidence type="ECO:0000313" key="7">
    <source>
        <dbReference type="EMBL" id="KAE9320064.1"/>
    </source>
</evidence>
<dbReference type="EMBL" id="QXGA01000211">
    <property type="protein sequence ID" value="KAE9149967.1"/>
    <property type="molecule type" value="Genomic_DNA"/>
</dbReference>
<protein>
    <submittedName>
        <fullName evidence="5">Uncharacterized protein</fullName>
    </submittedName>
</protein>
<accession>A0A6A3UH42</accession>
<evidence type="ECO:0000313" key="4">
    <source>
        <dbReference type="EMBL" id="KAE9111331.1"/>
    </source>
</evidence>
<dbReference type="Proteomes" id="UP000440732">
    <property type="component" value="Unassembled WGS sequence"/>
</dbReference>
<evidence type="ECO:0000313" key="8">
    <source>
        <dbReference type="Proteomes" id="UP000429523"/>
    </source>
</evidence>
<gene>
    <name evidence="7" type="ORF">PF001_g5575</name>
    <name evidence="6" type="ORF">PF004_g11728</name>
    <name evidence="5" type="ORF">PF006_g5594</name>
    <name evidence="4" type="ORF">PF007_g11525</name>
    <name evidence="2" type="ORF">PF009_g12753</name>
    <name evidence="3" type="ORF">PF011_g10731</name>
</gene>
<evidence type="ECO:0000256" key="1">
    <source>
        <dbReference type="SAM" id="Phobius"/>
    </source>
</evidence>
<evidence type="ECO:0000313" key="11">
    <source>
        <dbReference type="Proteomes" id="UP000441208"/>
    </source>
</evidence>
<evidence type="ECO:0000313" key="6">
    <source>
        <dbReference type="EMBL" id="KAE9226150.1"/>
    </source>
</evidence>
<evidence type="ECO:0000313" key="3">
    <source>
        <dbReference type="EMBL" id="KAE9008367.1"/>
    </source>
</evidence>
<dbReference type="Proteomes" id="UP000441208">
    <property type="component" value="Unassembled WGS sequence"/>
</dbReference>
<proteinExistence type="predicted"/>
<organism evidence="5 10">
    <name type="scientific">Phytophthora fragariae</name>
    <dbReference type="NCBI Taxonomy" id="53985"/>
    <lineage>
        <taxon>Eukaryota</taxon>
        <taxon>Sar</taxon>
        <taxon>Stramenopiles</taxon>
        <taxon>Oomycota</taxon>
        <taxon>Peronosporomycetes</taxon>
        <taxon>Peronosporales</taxon>
        <taxon>Peronosporaceae</taxon>
        <taxon>Phytophthora</taxon>
    </lineage>
</organism>
<dbReference type="Proteomes" id="UP000429523">
    <property type="component" value="Unassembled WGS sequence"/>
</dbReference>
<dbReference type="EMBL" id="QXFZ01000580">
    <property type="protein sequence ID" value="KAE9111331.1"/>
    <property type="molecule type" value="Genomic_DNA"/>
</dbReference>
<name>A0A6A3UH42_9STRA</name>
<dbReference type="EMBL" id="QXFW01000571">
    <property type="protein sequence ID" value="KAE9008367.1"/>
    <property type="molecule type" value="Genomic_DNA"/>
</dbReference>
<evidence type="ECO:0000313" key="12">
    <source>
        <dbReference type="Proteomes" id="UP000460718"/>
    </source>
</evidence>
<evidence type="ECO:0000313" key="10">
    <source>
        <dbReference type="Proteomes" id="UP000440732"/>
    </source>
</evidence>
<keyword evidence="1" id="KW-0472">Membrane</keyword>
<keyword evidence="1" id="KW-1133">Transmembrane helix</keyword>
<reference evidence="8 9" key="1">
    <citation type="submission" date="2018-08" db="EMBL/GenBank/DDBJ databases">
        <title>Genomic investigation of the strawberry pathogen Phytophthora fragariae indicates pathogenicity is determined by transcriptional variation in three key races.</title>
        <authorList>
            <person name="Adams T.M."/>
            <person name="Armitage A.D."/>
            <person name="Sobczyk M.K."/>
            <person name="Bates H.J."/>
            <person name="Dunwell J.M."/>
            <person name="Nellist C.F."/>
            <person name="Harrison R.J."/>
        </authorList>
    </citation>
    <scope>NUCLEOTIDE SEQUENCE [LARGE SCALE GENOMIC DNA]</scope>
    <source>
        <strain evidence="7 9">A4</strain>
        <strain evidence="6 13">BC-23</strain>
        <strain evidence="5 10">NOV-5</strain>
        <strain evidence="4 11">NOV-71</strain>
        <strain evidence="2 8">NOV-9</strain>
        <strain evidence="3 12">SCRP245</strain>
    </source>
</reference>
<dbReference type="Proteomes" id="UP000460718">
    <property type="component" value="Unassembled WGS sequence"/>
</dbReference>
<dbReference type="EMBL" id="QXGE01000209">
    <property type="protein sequence ID" value="KAE9320064.1"/>
    <property type="molecule type" value="Genomic_DNA"/>
</dbReference>
<dbReference type="EMBL" id="QXGF01000645">
    <property type="protein sequence ID" value="KAE8937346.1"/>
    <property type="molecule type" value="Genomic_DNA"/>
</dbReference>
<sequence>MRLLVVCGFTVLPSATAALVISLLKFLVLAVLLVSTTVLCCAWLSCERYITCCWTSCCHCHRRCLFRNCHRGVADDCCGGGGWWLLL</sequence>
<evidence type="ECO:0000313" key="13">
    <source>
        <dbReference type="Proteomes" id="UP000476176"/>
    </source>
</evidence>
<dbReference type="EMBL" id="QXGC01000650">
    <property type="protein sequence ID" value="KAE9226150.1"/>
    <property type="molecule type" value="Genomic_DNA"/>
</dbReference>
<feature type="transmembrane region" description="Helical" evidence="1">
    <location>
        <begin position="27"/>
        <end position="46"/>
    </location>
</feature>
<comment type="caution">
    <text evidence="5">The sequence shown here is derived from an EMBL/GenBank/DDBJ whole genome shotgun (WGS) entry which is preliminary data.</text>
</comment>
<dbReference type="AlphaFoldDB" id="A0A6A3UH42"/>